<evidence type="ECO:0000256" key="1">
    <source>
        <dbReference type="ARBA" id="ARBA00004370"/>
    </source>
</evidence>
<name>A0A8C1CZB1_CYPCA</name>
<evidence type="ECO:0000256" key="5">
    <source>
        <dbReference type="SAM" id="MobiDB-lite"/>
    </source>
</evidence>
<dbReference type="SUPFAM" id="SSF49842">
    <property type="entry name" value="TNF-like"/>
    <property type="match status" value="1"/>
</dbReference>
<dbReference type="PANTHER" id="PTHR11471">
    <property type="entry name" value="TUMOR NECROSIS FACTOR FAMILY MEMBER"/>
    <property type="match status" value="1"/>
</dbReference>
<evidence type="ECO:0000313" key="10">
    <source>
        <dbReference type="Proteomes" id="UP000694700"/>
    </source>
</evidence>
<evidence type="ECO:0000313" key="8">
    <source>
        <dbReference type="Ensembl" id="ENSCCRP00015019589.1"/>
    </source>
</evidence>
<dbReference type="PROSITE" id="PS50049">
    <property type="entry name" value="THD_2"/>
    <property type="match status" value="1"/>
</dbReference>
<feature type="transmembrane region" description="Helical" evidence="6">
    <location>
        <begin position="81"/>
        <end position="104"/>
    </location>
</feature>
<protein>
    <submittedName>
        <fullName evidence="8">TNF superfamily member 14</fullName>
    </submittedName>
</protein>
<dbReference type="InterPro" id="IPR006052">
    <property type="entry name" value="TNF_dom"/>
</dbReference>
<dbReference type="GO" id="GO:0005125">
    <property type="term" value="F:cytokine activity"/>
    <property type="evidence" value="ECO:0007669"/>
    <property type="project" value="UniProtKB-KW"/>
</dbReference>
<dbReference type="PANTHER" id="PTHR11471:SF34">
    <property type="entry name" value="TUMOR NECROSIS FACTOR LIGAND SUPERFAMILY MEMBER 14"/>
    <property type="match status" value="1"/>
</dbReference>
<organism evidence="8 10">
    <name type="scientific">Cyprinus carpio</name>
    <name type="common">Common carp</name>
    <dbReference type="NCBI Taxonomy" id="7962"/>
    <lineage>
        <taxon>Eukaryota</taxon>
        <taxon>Metazoa</taxon>
        <taxon>Chordata</taxon>
        <taxon>Craniata</taxon>
        <taxon>Vertebrata</taxon>
        <taxon>Euteleostomi</taxon>
        <taxon>Actinopterygii</taxon>
        <taxon>Neopterygii</taxon>
        <taxon>Teleostei</taxon>
        <taxon>Ostariophysi</taxon>
        <taxon>Cypriniformes</taxon>
        <taxon>Cyprinidae</taxon>
        <taxon>Cyprininae</taxon>
        <taxon>Cyprinus</taxon>
    </lineage>
</organism>
<dbReference type="GO" id="GO:0005615">
    <property type="term" value="C:extracellular space"/>
    <property type="evidence" value="ECO:0007669"/>
    <property type="project" value="UniProtKB-KW"/>
</dbReference>
<evidence type="ECO:0000256" key="4">
    <source>
        <dbReference type="ARBA" id="ARBA00023136"/>
    </source>
</evidence>
<dbReference type="OMA" id="RTIDNSY"/>
<dbReference type="InterPro" id="IPR008983">
    <property type="entry name" value="Tumour_necrosis_fac-like_dom"/>
</dbReference>
<feature type="region of interest" description="Disordered" evidence="5">
    <location>
        <begin position="120"/>
        <end position="148"/>
    </location>
</feature>
<dbReference type="Ensembl" id="ENSCCRT00010063563.1">
    <property type="protein sequence ID" value="ENSCCRP00010058002.1"/>
    <property type="gene ID" value="ENSCCRG00010024571.1"/>
</dbReference>
<keyword evidence="3" id="KW-0202">Cytokine</keyword>
<reference evidence="8" key="1">
    <citation type="submission" date="2025-05" db="UniProtKB">
        <authorList>
            <consortium name="Ensembl"/>
        </authorList>
    </citation>
    <scope>IDENTIFICATION</scope>
</reference>
<comment type="subcellular location">
    <subcellularLocation>
        <location evidence="1">Membrane</location>
    </subcellularLocation>
</comment>
<keyword evidence="6" id="KW-1133">Transmembrane helix</keyword>
<evidence type="ECO:0000256" key="2">
    <source>
        <dbReference type="ARBA" id="ARBA00008670"/>
    </source>
</evidence>
<sequence length="279" mass="31361">MSDGNLSLSLWVSLSPRCSGSSCTSLDVQLSYLKWPETVCAHMGPGKVSYPSVFVVDSRMKPPPLPPKPGRRQRKDVIQTLLVILVCVALCGMAVEACFIYHLFTSKENSTTPVEPQIGMSKQEKEHALTPKQKPLGEMKPSKPMAQLTTGQEPVNGVVLWHENHQSILHHVKHKANEGKLIIEKEGYYSIYSKINFQEDNIIFSHSVLWETHRYVGNEILLLQSSRLHPKLPRLRTIDNSYLSGVFHLYKGDAVFVRVKNCTLVLSSAAENYFGVFMV</sequence>
<feature type="compositionally biased region" description="Basic and acidic residues" evidence="5">
    <location>
        <begin position="122"/>
        <end position="141"/>
    </location>
</feature>
<dbReference type="Proteomes" id="UP000694700">
    <property type="component" value="Unplaced"/>
</dbReference>
<evidence type="ECO:0000259" key="7">
    <source>
        <dbReference type="PROSITE" id="PS50049"/>
    </source>
</evidence>
<keyword evidence="4 6" id="KW-0472">Membrane</keyword>
<dbReference type="GO" id="GO:0006955">
    <property type="term" value="P:immune response"/>
    <property type="evidence" value="ECO:0007669"/>
    <property type="project" value="InterPro"/>
</dbReference>
<proteinExistence type="inferred from homology"/>
<dbReference type="AlphaFoldDB" id="A0A8C1CZB1"/>
<dbReference type="SMART" id="SM00207">
    <property type="entry name" value="TNF"/>
    <property type="match status" value="1"/>
</dbReference>
<evidence type="ECO:0000256" key="3">
    <source>
        <dbReference type="ARBA" id="ARBA00022514"/>
    </source>
</evidence>
<dbReference type="Proteomes" id="UP000694427">
    <property type="component" value="Unplaced"/>
</dbReference>
<dbReference type="GO" id="GO:0005164">
    <property type="term" value="F:tumor necrosis factor receptor binding"/>
    <property type="evidence" value="ECO:0007669"/>
    <property type="project" value="InterPro"/>
</dbReference>
<accession>A0A8C1CZB1</accession>
<keyword evidence="9" id="KW-1185">Reference proteome</keyword>
<evidence type="ECO:0000313" key="9">
    <source>
        <dbReference type="Proteomes" id="UP000694427"/>
    </source>
</evidence>
<dbReference type="Gene3D" id="2.60.120.40">
    <property type="match status" value="1"/>
</dbReference>
<dbReference type="Ensembl" id="ENSCCRT00015020293.1">
    <property type="protein sequence ID" value="ENSCCRP00015019589.1"/>
    <property type="gene ID" value="ENSCCRG00015008509.1"/>
</dbReference>
<dbReference type="GO" id="GO:0016020">
    <property type="term" value="C:membrane"/>
    <property type="evidence" value="ECO:0007669"/>
    <property type="project" value="UniProtKB-SubCell"/>
</dbReference>
<keyword evidence="6" id="KW-0812">Transmembrane</keyword>
<feature type="domain" description="THD" evidence="7">
    <location>
        <begin position="144"/>
        <end position="279"/>
    </location>
</feature>
<dbReference type="Pfam" id="PF00229">
    <property type="entry name" value="TNF"/>
    <property type="match status" value="1"/>
</dbReference>
<comment type="similarity">
    <text evidence="2">Belongs to the tumor necrosis factor family.</text>
</comment>
<evidence type="ECO:0000256" key="6">
    <source>
        <dbReference type="SAM" id="Phobius"/>
    </source>
</evidence>